<dbReference type="Pfam" id="PF20843">
    <property type="entry name" value="Rax2_3"/>
    <property type="match status" value="1"/>
</dbReference>
<evidence type="ECO:0000256" key="3">
    <source>
        <dbReference type="SAM" id="MobiDB-lite"/>
    </source>
</evidence>
<dbReference type="InterPro" id="IPR036028">
    <property type="entry name" value="SH3-like_dom_sf"/>
</dbReference>
<feature type="region of interest" description="Disordered" evidence="3">
    <location>
        <begin position="388"/>
        <end position="410"/>
    </location>
</feature>
<dbReference type="Gene3D" id="2.30.30.40">
    <property type="entry name" value="SH3 Domains"/>
    <property type="match status" value="1"/>
</dbReference>
<comment type="caution">
    <text evidence="7">The sequence shown here is derived from an EMBL/GenBank/DDBJ whole genome shotgun (WGS) entry which is preliminary data.</text>
</comment>
<dbReference type="InterPro" id="IPR011043">
    <property type="entry name" value="Gal_Oxase/kelch_b-propeller"/>
</dbReference>
<dbReference type="PANTHER" id="PTHR31778:SF2">
    <property type="entry name" value="BUD SITE SELECTION PROTEIN RAX2"/>
    <property type="match status" value="1"/>
</dbReference>
<dbReference type="Pfam" id="PF14604">
    <property type="entry name" value="SH3_9"/>
    <property type="match status" value="1"/>
</dbReference>
<sequence>MIRFPWIALVSLYLLLSPLLSHATPVDLPVIKLDAIGQLGFAGDYAGISPFRDTRQFESVSDPSSSSVVLQNNHTFQLIANNNNGDILATCAHNNNVYFGGSFTTFNNTAAVNNIVRYDVTSDTFYPLGQGLDGPVQSLMCDNDTVYVGGDFTAPIGTTNATLFGSGHVAFWFPGNNSWGPVPWNGFNGPVYTITRNNARNTILFGGRFEATGDGVYYNANSSQAVNLASPTTTVTAGNSALSGNYSNPKNIICGSSNETQGEPWLLQDGVPGYWDASFGYSVKPTMFRISNANLEGRGTRSFSIIALGSNEYFELSYVDPITHETTTCTTDCTLSNDTTVGYQDFTVLNSPSATGIRIQIDSWYGQGGGLGGVEIFQSDIAVHPQAGNNGNSSNSCASSTPSSSTTTTTGDWQSQFVYGIYQDFLTASIPASELKTTNTSVTYAPNIPVQGQYAVYATTPGCVGSSSCDQRTQVDLTLQFAPAMTTTVTIDQTSYDDKTTMIYNGFIAAATDAFHPTITLKPSANATASGSSVSLVADTFQFVRNGTNATLVSILEYSPQNYSQHITPAWHPLTEQLARGSTVRSIDTFDGNTLYIGGQFSSPNGTYRSIVSYDYTSGRMVPLNDVGVNGSVYAVANVNSSLIIGGVFNGTAAANAGGTQLNNLARYDLTTRQWSAMGMGVDGPVTHLLYDGNATVVVSGNFTHLVGQITTPHLGNVVWSISEQRWIEPSSLVVGSIIGNETINATTSILAGRILGAQTYRADDVSLLDTNNFWTPYLLNDSAGVINTGVFWHNVTADGQNKTVAIVGGRFNLTNGIRNLALYQDGTWHGLGGGQLDGQVLSLVQLKDKLYIGGHFTGTLGEEGNNQVTSFAIYDLKARKRIDVGGVHAADGSPGVVNAIRLQPDGTSIYVGGNFSNVGSLGCPSVCRLDVEKTQWNTIAMGIGGSVYDLAVTNEQVIAAGDLTVDHTPTAVATMQTQGTSWSAMAQQDTTTSIGTVRAVLSGPNKEAIVAGRNETASFLGTWDGQTYSNIDAHLGPSSDIRQLVFMPIDSSPSESRYPTDSEYMLLASGHLDLDTFGNVSAALYDGSQWFPLALSTKMDGTPGQLQEVFRETMCCTAINVIHHLPVPAVILISIAISLGLIFVLVGAGLLALFAKRKYSEPDVPEPMPPYLPGQNNRPSSLVAMLDSAQAKTLGAGAAAAIAGAAAAGAGAGAAAGPSNEKHLQQDHPTPAAAGGATSAFAALMASAAASNPNEPPSDDNPRLYHAKYPFEAKEYGELGFDANEPIVVTDASDNVWWMGYKDDGTGQPVSGLFPSNYVNDSKS</sequence>
<feature type="chain" id="PRO_5041953626" description="SH3 domain-containing protein" evidence="5">
    <location>
        <begin position="24"/>
        <end position="1325"/>
    </location>
</feature>
<gene>
    <name evidence="7" type="ORF">O0I10_006357</name>
</gene>
<keyword evidence="4" id="KW-0472">Membrane</keyword>
<dbReference type="SUPFAM" id="SSF50965">
    <property type="entry name" value="Galactose oxidase, central domain"/>
    <property type="match status" value="3"/>
</dbReference>
<dbReference type="InterPro" id="IPR048265">
    <property type="entry name" value="Rax2-like_third"/>
</dbReference>
<dbReference type="SUPFAM" id="SSF50044">
    <property type="entry name" value="SH3-domain"/>
    <property type="match status" value="1"/>
</dbReference>
<dbReference type="GeneID" id="83213768"/>
<feature type="domain" description="SH3" evidence="6">
    <location>
        <begin position="1261"/>
        <end position="1325"/>
    </location>
</feature>
<dbReference type="InterPro" id="IPR048266">
    <property type="entry name" value="Rax2-like_second"/>
</dbReference>
<reference evidence="7 8" key="1">
    <citation type="submission" date="2023-03" db="EMBL/GenBank/DDBJ databases">
        <title>Genome sequence of Lichtheimia ornata CBS 291.66.</title>
        <authorList>
            <person name="Mohabir J.T."/>
            <person name="Shea T.P."/>
            <person name="Kurbessoian T."/>
            <person name="Berby B."/>
            <person name="Fontaine J."/>
            <person name="Livny J."/>
            <person name="Gnirke A."/>
            <person name="Stajich J.E."/>
            <person name="Cuomo C.A."/>
        </authorList>
    </citation>
    <scope>NUCLEOTIDE SEQUENCE [LARGE SCALE GENOMIC DNA]</scope>
    <source>
        <strain evidence="7">CBS 291.66</strain>
    </source>
</reference>
<organism evidence="7 8">
    <name type="scientific">Lichtheimia ornata</name>
    <dbReference type="NCBI Taxonomy" id="688661"/>
    <lineage>
        <taxon>Eukaryota</taxon>
        <taxon>Fungi</taxon>
        <taxon>Fungi incertae sedis</taxon>
        <taxon>Mucoromycota</taxon>
        <taxon>Mucoromycotina</taxon>
        <taxon>Mucoromycetes</taxon>
        <taxon>Mucorales</taxon>
        <taxon>Lichtheimiaceae</taxon>
        <taxon>Lichtheimia</taxon>
    </lineage>
</organism>
<dbReference type="CDD" id="cd00174">
    <property type="entry name" value="SH3"/>
    <property type="match status" value="1"/>
</dbReference>
<evidence type="ECO:0000313" key="8">
    <source>
        <dbReference type="Proteomes" id="UP001234581"/>
    </source>
</evidence>
<evidence type="ECO:0000313" key="7">
    <source>
        <dbReference type="EMBL" id="KAJ8657830.1"/>
    </source>
</evidence>
<feature type="signal peptide" evidence="5">
    <location>
        <begin position="1"/>
        <end position="23"/>
    </location>
</feature>
<name>A0AAD7XX74_9FUNG</name>
<evidence type="ECO:0000256" key="1">
    <source>
        <dbReference type="ARBA" id="ARBA00022443"/>
    </source>
</evidence>
<dbReference type="PANTHER" id="PTHR31778">
    <property type="entry name" value="BUD SITE SELECTION PROTEIN RAX2"/>
    <property type="match status" value="1"/>
</dbReference>
<evidence type="ECO:0000259" key="6">
    <source>
        <dbReference type="PROSITE" id="PS50002"/>
    </source>
</evidence>
<evidence type="ECO:0000256" key="4">
    <source>
        <dbReference type="SAM" id="Phobius"/>
    </source>
</evidence>
<dbReference type="EMBL" id="JARTCD010000028">
    <property type="protein sequence ID" value="KAJ8657830.1"/>
    <property type="molecule type" value="Genomic_DNA"/>
</dbReference>
<evidence type="ECO:0000256" key="2">
    <source>
        <dbReference type="PROSITE-ProRule" id="PRU00192"/>
    </source>
</evidence>
<feature type="region of interest" description="Disordered" evidence="3">
    <location>
        <begin position="1215"/>
        <end position="1236"/>
    </location>
</feature>
<dbReference type="GO" id="GO:1902929">
    <property type="term" value="C:plasma membrane of growing cell tip"/>
    <property type="evidence" value="ECO:0007669"/>
    <property type="project" value="TreeGrafter"/>
</dbReference>
<dbReference type="Gene3D" id="2.120.10.80">
    <property type="entry name" value="Kelch-type beta propeller"/>
    <property type="match status" value="1"/>
</dbReference>
<dbReference type="InterPro" id="IPR024982">
    <property type="entry name" value="Rax2-like_C"/>
</dbReference>
<dbReference type="RefSeq" id="XP_058342743.1">
    <property type="nucleotide sequence ID" value="XM_058486386.1"/>
</dbReference>
<feature type="transmembrane region" description="Helical" evidence="4">
    <location>
        <begin position="1130"/>
        <end position="1155"/>
    </location>
</feature>
<keyword evidence="4" id="KW-0812">Transmembrane</keyword>
<dbReference type="SMART" id="SM00326">
    <property type="entry name" value="SH3"/>
    <property type="match status" value="1"/>
</dbReference>
<keyword evidence="4" id="KW-1133">Transmembrane helix</keyword>
<dbReference type="Pfam" id="PF12768">
    <property type="entry name" value="Rax2"/>
    <property type="match status" value="1"/>
</dbReference>
<proteinExistence type="predicted"/>
<evidence type="ECO:0000256" key="5">
    <source>
        <dbReference type="SAM" id="SignalP"/>
    </source>
</evidence>
<dbReference type="InterPro" id="IPR001452">
    <property type="entry name" value="SH3_domain"/>
</dbReference>
<keyword evidence="8" id="KW-1185">Reference proteome</keyword>
<dbReference type="Pfam" id="PF20842">
    <property type="entry name" value="Rax2_2"/>
    <property type="match status" value="1"/>
</dbReference>
<dbReference type="InterPro" id="IPR015915">
    <property type="entry name" value="Kelch-typ_b-propeller"/>
</dbReference>
<dbReference type="PROSITE" id="PS50002">
    <property type="entry name" value="SH3"/>
    <property type="match status" value="1"/>
</dbReference>
<accession>A0AAD7XX74</accession>
<dbReference type="Proteomes" id="UP001234581">
    <property type="component" value="Unassembled WGS sequence"/>
</dbReference>
<keyword evidence="1 2" id="KW-0728">SH3 domain</keyword>
<keyword evidence="5" id="KW-0732">Signal</keyword>
<protein>
    <recommendedName>
        <fullName evidence="6">SH3 domain-containing protein</fullName>
    </recommendedName>
</protein>